<dbReference type="SUPFAM" id="SSF56176">
    <property type="entry name" value="FAD-binding/transporter-associated domain-like"/>
    <property type="match status" value="1"/>
</dbReference>
<dbReference type="HAMAP" id="MF_00037">
    <property type="entry name" value="MurB"/>
    <property type="match status" value="1"/>
</dbReference>
<evidence type="ECO:0000256" key="4">
    <source>
        <dbReference type="ARBA" id="ARBA00004752"/>
    </source>
</evidence>
<dbReference type="EC" id="1.3.1.98" evidence="16"/>
<dbReference type="UniPathway" id="UPA00219"/>
<dbReference type="Gene3D" id="3.30.43.10">
    <property type="entry name" value="Uridine Diphospho-n-acetylenolpyruvylglucosamine Reductase, domain 2"/>
    <property type="match status" value="1"/>
</dbReference>
<evidence type="ECO:0000256" key="13">
    <source>
        <dbReference type="ARBA" id="ARBA00023306"/>
    </source>
</evidence>
<dbReference type="AlphaFoldDB" id="A0A4R8LPW9"/>
<keyword evidence="11 16" id="KW-0573">Peptidoglycan synthesis</keyword>
<keyword evidence="13 16" id="KW-0131">Cell cycle</keyword>
<dbReference type="Pfam" id="PF02873">
    <property type="entry name" value="MurB_C"/>
    <property type="match status" value="1"/>
</dbReference>
<sequence length="307" mass="32919">MGSDAVLSVFTLHGVANIACDEPMKRHTTWRIGGPADYFVVPASLDELRGTVLAARHLGLPITVIGRGSNALVLDGGIRGVVVKLHDAFAKVDIEGDALIAMAGRSYVSAANIALRHGLAGLEFATGIPGSVGGAVMMNAGAYGKETCEVLEWADVMNADGEIERLPNADLKFGYRYSILKDRFGIVTQAKFALSPGDRDALVKQVKQWSQKRVESQPLAWPNCGSVFRNPDGTHAGRLIEAAGLKGFQHGGAKISDKHANFIVNVEEATAADVLWLIRHAQQVVRDKYGIELETEVRVLGEPISGR</sequence>
<evidence type="ECO:0000256" key="1">
    <source>
        <dbReference type="ARBA" id="ARBA00001974"/>
    </source>
</evidence>
<evidence type="ECO:0000256" key="12">
    <source>
        <dbReference type="ARBA" id="ARBA00023002"/>
    </source>
</evidence>
<reference evidence="18 19" key="1">
    <citation type="submission" date="2019-03" db="EMBL/GenBank/DDBJ databases">
        <title>Genomic Encyclopedia of Type Strains, Phase IV (KMG-IV): sequencing the most valuable type-strain genomes for metagenomic binning, comparative biology and taxonomic classification.</title>
        <authorList>
            <person name="Goeker M."/>
        </authorList>
    </citation>
    <scope>NUCLEOTIDE SEQUENCE [LARGE SCALE GENOMIC DNA]</scope>
    <source>
        <strain evidence="18 19">DSM 17974</strain>
    </source>
</reference>
<keyword evidence="6 16" id="KW-0132">Cell division</keyword>
<dbReference type="InterPro" id="IPR016166">
    <property type="entry name" value="FAD-bd_PCMH"/>
</dbReference>
<evidence type="ECO:0000256" key="14">
    <source>
        <dbReference type="ARBA" id="ARBA00023316"/>
    </source>
</evidence>
<dbReference type="GO" id="GO:0051301">
    <property type="term" value="P:cell division"/>
    <property type="evidence" value="ECO:0007669"/>
    <property type="project" value="UniProtKB-KW"/>
</dbReference>
<comment type="function">
    <text evidence="2 16">Cell wall formation.</text>
</comment>
<dbReference type="GO" id="GO:0071555">
    <property type="term" value="P:cell wall organization"/>
    <property type="evidence" value="ECO:0007669"/>
    <property type="project" value="UniProtKB-KW"/>
</dbReference>
<evidence type="ECO:0000256" key="5">
    <source>
        <dbReference type="ARBA" id="ARBA00022490"/>
    </source>
</evidence>
<keyword evidence="5 16" id="KW-0963">Cytoplasm</keyword>
<feature type="active site" evidence="16">
    <location>
        <position position="296"/>
    </location>
</feature>
<keyword evidence="9 16" id="KW-0521">NADP</keyword>
<evidence type="ECO:0000256" key="9">
    <source>
        <dbReference type="ARBA" id="ARBA00022857"/>
    </source>
</evidence>
<dbReference type="GO" id="GO:0009252">
    <property type="term" value="P:peptidoglycan biosynthetic process"/>
    <property type="evidence" value="ECO:0007669"/>
    <property type="project" value="UniProtKB-UniRule"/>
</dbReference>
<gene>
    <name evidence="16" type="primary">murB</name>
    <name evidence="18" type="ORF">C7445_10688</name>
</gene>
<keyword evidence="14 16" id="KW-0961">Cell wall biogenesis/degradation</keyword>
<dbReference type="NCBIfam" id="TIGR00179">
    <property type="entry name" value="murB"/>
    <property type="match status" value="1"/>
</dbReference>
<keyword evidence="8 16" id="KW-0274">FAD</keyword>
<dbReference type="Pfam" id="PF01565">
    <property type="entry name" value="FAD_binding_4"/>
    <property type="match status" value="1"/>
</dbReference>
<dbReference type="Gene3D" id="3.30.465.10">
    <property type="match status" value="1"/>
</dbReference>
<comment type="cofactor">
    <cofactor evidence="1 16">
        <name>FAD</name>
        <dbReference type="ChEBI" id="CHEBI:57692"/>
    </cofactor>
</comment>
<evidence type="ECO:0000256" key="16">
    <source>
        <dbReference type="HAMAP-Rule" id="MF_00037"/>
    </source>
</evidence>
<evidence type="ECO:0000256" key="7">
    <source>
        <dbReference type="ARBA" id="ARBA00022630"/>
    </source>
</evidence>
<dbReference type="GO" id="GO:0008360">
    <property type="term" value="P:regulation of cell shape"/>
    <property type="evidence" value="ECO:0007669"/>
    <property type="project" value="UniProtKB-KW"/>
</dbReference>
<comment type="caution">
    <text evidence="18">The sequence shown here is derived from an EMBL/GenBank/DDBJ whole genome shotgun (WGS) entry which is preliminary data.</text>
</comment>
<comment type="similarity">
    <text evidence="16">Belongs to the MurB family.</text>
</comment>
<dbReference type="InterPro" id="IPR003170">
    <property type="entry name" value="MurB"/>
</dbReference>
<feature type="active site" evidence="16">
    <location>
        <position position="176"/>
    </location>
</feature>
<dbReference type="InterPro" id="IPR016169">
    <property type="entry name" value="FAD-bd_PCMH_sub2"/>
</dbReference>
<dbReference type="InterPro" id="IPR036635">
    <property type="entry name" value="MurB_C_sf"/>
</dbReference>
<proteinExistence type="inferred from homology"/>
<dbReference type="PANTHER" id="PTHR21071:SF4">
    <property type="entry name" value="UDP-N-ACETYLENOLPYRUVOYLGLUCOSAMINE REDUCTASE"/>
    <property type="match status" value="1"/>
</dbReference>
<dbReference type="GO" id="GO:0008762">
    <property type="term" value="F:UDP-N-acetylmuramate dehydrogenase activity"/>
    <property type="evidence" value="ECO:0007669"/>
    <property type="project" value="UniProtKB-UniRule"/>
</dbReference>
<protein>
    <recommendedName>
        <fullName evidence="16">UDP-N-acetylenolpyruvoylglucosamine reductase</fullName>
        <ecNumber evidence="16">1.3.1.98</ecNumber>
    </recommendedName>
    <alternativeName>
        <fullName evidence="16">UDP-N-acetylmuramate dehydrogenase</fullName>
    </alternativeName>
</protein>
<organism evidence="18 19">
    <name type="scientific">Alicyclobacillus sacchari</name>
    <dbReference type="NCBI Taxonomy" id="392010"/>
    <lineage>
        <taxon>Bacteria</taxon>
        <taxon>Bacillati</taxon>
        <taxon>Bacillota</taxon>
        <taxon>Bacilli</taxon>
        <taxon>Bacillales</taxon>
        <taxon>Alicyclobacillaceae</taxon>
        <taxon>Alicyclobacillus</taxon>
    </lineage>
</organism>
<accession>A0A4R8LPW9</accession>
<dbReference type="EMBL" id="SORF01000006">
    <property type="protein sequence ID" value="TDY46662.1"/>
    <property type="molecule type" value="Genomic_DNA"/>
</dbReference>
<evidence type="ECO:0000256" key="6">
    <source>
        <dbReference type="ARBA" id="ARBA00022618"/>
    </source>
</evidence>
<comment type="pathway">
    <text evidence="4 16">Cell wall biogenesis; peptidoglycan biosynthesis.</text>
</comment>
<dbReference type="GO" id="GO:0071949">
    <property type="term" value="F:FAD binding"/>
    <property type="evidence" value="ECO:0007669"/>
    <property type="project" value="InterPro"/>
</dbReference>
<dbReference type="InterPro" id="IPR036318">
    <property type="entry name" value="FAD-bd_PCMH-like_sf"/>
</dbReference>
<feature type="active site" description="Proton donor" evidence="16">
    <location>
        <position position="226"/>
    </location>
</feature>
<evidence type="ECO:0000259" key="17">
    <source>
        <dbReference type="PROSITE" id="PS51387"/>
    </source>
</evidence>
<evidence type="ECO:0000256" key="3">
    <source>
        <dbReference type="ARBA" id="ARBA00004496"/>
    </source>
</evidence>
<evidence type="ECO:0000256" key="10">
    <source>
        <dbReference type="ARBA" id="ARBA00022960"/>
    </source>
</evidence>
<name>A0A4R8LPW9_9BACL</name>
<dbReference type="RefSeq" id="WP_208320864.1">
    <property type="nucleotide sequence ID" value="NZ_BSUS01000001.1"/>
</dbReference>
<dbReference type="PANTHER" id="PTHR21071">
    <property type="entry name" value="UDP-N-ACETYLENOLPYRUVOYLGLUCOSAMINE REDUCTASE"/>
    <property type="match status" value="1"/>
</dbReference>
<evidence type="ECO:0000256" key="15">
    <source>
        <dbReference type="ARBA" id="ARBA00048914"/>
    </source>
</evidence>
<dbReference type="Gene3D" id="3.90.78.10">
    <property type="entry name" value="UDP-N-acetylenolpyruvoylglucosamine reductase, C-terminal domain"/>
    <property type="match status" value="1"/>
</dbReference>
<comment type="subcellular location">
    <subcellularLocation>
        <location evidence="3 16">Cytoplasm</location>
    </subcellularLocation>
</comment>
<dbReference type="NCBIfam" id="NF010480">
    <property type="entry name" value="PRK13905.1"/>
    <property type="match status" value="1"/>
</dbReference>
<feature type="domain" description="FAD-binding PCMH-type" evidence="17">
    <location>
        <begin position="31"/>
        <end position="197"/>
    </location>
</feature>
<keyword evidence="10 16" id="KW-0133">Cell shape</keyword>
<dbReference type="Proteomes" id="UP000294581">
    <property type="component" value="Unassembled WGS sequence"/>
</dbReference>
<keyword evidence="7 16" id="KW-0285">Flavoprotein</keyword>
<evidence type="ECO:0000256" key="11">
    <source>
        <dbReference type="ARBA" id="ARBA00022984"/>
    </source>
</evidence>
<evidence type="ECO:0000256" key="2">
    <source>
        <dbReference type="ARBA" id="ARBA00003921"/>
    </source>
</evidence>
<evidence type="ECO:0000313" key="18">
    <source>
        <dbReference type="EMBL" id="TDY46662.1"/>
    </source>
</evidence>
<dbReference type="InterPro" id="IPR006094">
    <property type="entry name" value="Oxid_FAD_bind_N"/>
</dbReference>
<dbReference type="PROSITE" id="PS51387">
    <property type="entry name" value="FAD_PCMH"/>
    <property type="match status" value="1"/>
</dbReference>
<keyword evidence="19" id="KW-1185">Reference proteome</keyword>
<keyword evidence="12 16" id="KW-0560">Oxidoreductase</keyword>
<dbReference type="SUPFAM" id="SSF56194">
    <property type="entry name" value="Uridine diphospho-N-Acetylenolpyruvylglucosamine reductase, MurB, C-terminal domain"/>
    <property type="match status" value="1"/>
</dbReference>
<dbReference type="InterPro" id="IPR011601">
    <property type="entry name" value="MurB_C"/>
</dbReference>
<evidence type="ECO:0000313" key="19">
    <source>
        <dbReference type="Proteomes" id="UP000294581"/>
    </source>
</evidence>
<evidence type="ECO:0000256" key="8">
    <source>
        <dbReference type="ARBA" id="ARBA00022827"/>
    </source>
</evidence>
<dbReference type="InterPro" id="IPR016167">
    <property type="entry name" value="FAD-bd_PCMH_sub1"/>
</dbReference>
<dbReference type="GO" id="GO:0005829">
    <property type="term" value="C:cytosol"/>
    <property type="evidence" value="ECO:0007669"/>
    <property type="project" value="TreeGrafter"/>
</dbReference>
<comment type="catalytic activity">
    <reaction evidence="15 16">
        <text>UDP-N-acetyl-alpha-D-muramate + NADP(+) = UDP-N-acetyl-3-O-(1-carboxyvinyl)-alpha-D-glucosamine + NADPH + H(+)</text>
        <dbReference type="Rhea" id="RHEA:12248"/>
        <dbReference type="ChEBI" id="CHEBI:15378"/>
        <dbReference type="ChEBI" id="CHEBI:57783"/>
        <dbReference type="ChEBI" id="CHEBI:58349"/>
        <dbReference type="ChEBI" id="CHEBI:68483"/>
        <dbReference type="ChEBI" id="CHEBI:70757"/>
        <dbReference type="EC" id="1.3.1.98"/>
    </reaction>
</comment>